<dbReference type="EMBL" id="MU150237">
    <property type="protein sequence ID" value="KAF9467475.1"/>
    <property type="molecule type" value="Genomic_DNA"/>
</dbReference>
<keyword evidence="1" id="KW-0812">Transmembrane</keyword>
<protein>
    <submittedName>
        <fullName evidence="2">Uncharacterized protein</fullName>
    </submittedName>
</protein>
<keyword evidence="3" id="KW-1185">Reference proteome</keyword>
<feature type="transmembrane region" description="Helical" evidence="1">
    <location>
        <begin position="6"/>
        <end position="31"/>
    </location>
</feature>
<keyword evidence="1" id="KW-1133">Transmembrane helix</keyword>
<reference evidence="2" key="1">
    <citation type="submission" date="2020-11" db="EMBL/GenBank/DDBJ databases">
        <authorList>
            <consortium name="DOE Joint Genome Institute"/>
            <person name="Ahrendt S."/>
            <person name="Riley R."/>
            <person name="Andreopoulos W."/>
            <person name="Labutti K."/>
            <person name="Pangilinan J."/>
            <person name="Ruiz-Duenas F.J."/>
            <person name="Barrasa J.M."/>
            <person name="Sanchez-Garcia M."/>
            <person name="Camarero S."/>
            <person name="Miyauchi S."/>
            <person name="Serrano A."/>
            <person name="Linde D."/>
            <person name="Babiker R."/>
            <person name="Drula E."/>
            <person name="Ayuso-Fernandez I."/>
            <person name="Pacheco R."/>
            <person name="Padilla G."/>
            <person name="Ferreira P."/>
            <person name="Barriuso J."/>
            <person name="Kellner H."/>
            <person name="Castanera R."/>
            <person name="Alfaro M."/>
            <person name="Ramirez L."/>
            <person name="Pisabarro A.G."/>
            <person name="Kuo A."/>
            <person name="Tritt A."/>
            <person name="Lipzen A."/>
            <person name="He G."/>
            <person name="Yan M."/>
            <person name="Ng V."/>
            <person name="Cullen D."/>
            <person name="Martin F."/>
            <person name="Rosso M.-N."/>
            <person name="Henrissat B."/>
            <person name="Hibbett D."/>
            <person name="Martinez A.T."/>
            <person name="Grigoriev I.V."/>
        </authorList>
    </citation>
    <scope>NUCLEOTIDE SEQUENCE</scope>
    <source>
        <strain evidence="2">CBS 247.69</strain>
    </source>
</reference>
<gene>
    <name evidence="2" type="ORF">BDZ94DRAFT_1249477</name>
</gene>
<proteinExistence type="predicted"/>
<comment type="caution">
    <text evidence="2">The sequence shown here is derived from an EMBL/GenBank/DDBJ whole genome shotgun (WGS) entry which is preliminary data.</text>
</comment>
<evidence type="ECO:0000313" key="3">
    <source>
        <dbReference type="Proteomes" id="UP000807353"/>
    </source>
</evidence>
<evidence type="ECO:0000256" key="1">
    <source>
        <dbReference type="SAM" id="Phobius"/>
    </source>
</evidence>
<name>A0A9P5YF06_9AGAR</name>
<accession>A0A9P5YF06</accession>
<sequence>MSPGAYVLYFLAFRFYFFFGRAGGVVGGFGLGRVSCSLCFPFFFVPYLDVPPALVVQRFVGGVE</sequence>
<organism evidence="2 3">
    <name type="scientific">Collybia nuda</name>
    <dbReference type="NCBI Taxonomy" id="64659"/>
    <lineage>
        <taxon>Eukaryota</taxon>
        <taxon>Fungi</taxon>
        <taxon>Dikarya</taxon>
        <taxon>Basidiomycota</taxon>
        <taxon>Agaricomycotina</taxon>
        <taxon>Agaricomycetes</taxon>
        <taxon>Agaricomycetidae</taxon>
        <taxon>Agaricales</taxon>
        <taxon>Tricholomatineae</taxon>
        <taxon>Clitocybaceae</taxon>
        <taxon>Collybia</taxon>
    </lineage>
</organism>
<dbReference type="AlphaFoldDB" id="A0A9P5YF06"/>
<evidence type="ECO:0000313" key="2">
    <source>
        <dbReference type="EMBL" id="KAF9467475.1"/>
    </source>
</evidence>
<dbReference type="Proteomes" id="UP000807353">
    <property type="component" value="Unassembled WGS sequence"/>
</dbReference>
<keyword evidence="1" id="KW-0472">Membrane</keyword>